<dbReference type="KEGG" id="blac:94349999"/>
<reference evidence="1 2" key="1">
    <citation type="journal article" date="2021" name="Genome Biol.">
        <title>AFLAP: assembly-free linkage analysis pipeline using k-mers from genome sequencing data.</title>
        <authorList>
            <person name="Fletcher K."/>
            <person name="Zhang L."/>
            <person name="Gil J."/>
            <person name="Han R."/>
            <person name="Cavanaugh K."/>
            <person name="Michelmore R."/>
        </authorList>
    </citation>
    <scope>NUCLEOTIDE SEQUENCE [LARGE SCALE GENOMIC DNA]</scope>
    <source>
        <strain evidence="1 2">SF5</strain>
    </source>
</reference>
<organism evidence="1 2">
    <name type="scientific">Bremia lactucae</name>
    <name type="common">Lettuce downy mildew</name>
    <dbReference type="NCBI Taxonomy" id="4779"/>
    <lineage>
        <taxon>Eukaryota</taxon>
        <taxon>Sar</taxon>
        <taxon>Stramenopiles</taxon>
        <taxon>Oomycota</taxon>
        <taxon>Peronosporomycetes</taxon>
        <taxon>Peronosporales</taxon>
        <taxon>Peronosporaceae</taxon>
        <taxon>Bremia</taxon>
    </lineage>
</organism>
<dbReference type="GeneID" id="94349999"/>
<proteinExistence type="predicted"/>
<accession>A0A976FP03</accession>
<evidence type="ECO:0000313" key="1">
    <source>
        <dbReference type="EMBL" id="TDH69939.1"/>
    </source>
</evidence>
<dbReference type="AlphaFoldDB" id="A0A976FP03"/>
<dbReference type="OrthoDB" id="162749at2759"/>
<dbReference type="RefSeq" id="XP_067819438.1">
    <property type="nucleotide sequence ID" value="XM_067964328.1"/>
</dbReference>
<comment type="caution">
    <text evidence="1">The sequence shown here is derived from an EMBL/GenBank/DDBJ whole genome shotgun (WGS) entry which is preliminary data.</text>
</comment>
<gene>
    <name evidence="1" type="ORF">CCR75_006258</name>
</gene>
<dbReference type="EMBL" id="SHOA02000008">
    <property type="protein sequence ID" value="TDH69939.1"/>
    <property type="molecule type" value="Genomic_DNA"/>
</dbReference>
<sequence>MSRRFTRKGTNSQAAKRWIADELEIMKAFPTAGGISPIDTMTNKHKMRVLGEIFPSVVTDVRQDVLVAANYREELAAVILGDIMREMPTASLHKNMEILYEGLDAEDDGALELVDEEDWSDIPAFSKGTDTWVYIRDDRKIVNEVGDKVRTFAEVLQMIPLARKE</sequence>
<dbReference type="Proteomes" id="UP000294530">
    <property type="component" value="Unassembled WGS sequence"/>
</dbReference>
<keyword evidence="2" id="KW-1185">Reference proteome</keyword>
<evidence type="ECO:0000313" key="2">
    <source>
        <dbReference type="Proteomes" id="UP000294530"/>
    </source>
</evidence>
<name>A0A976FP03_BRELC</name>
<protein>
    <submittedName>
        <fullName evidence="1">Uncharacterized protein</fullName>
    </submittedName>
</protein>